<gene>
    <name evidence="9" type="ORF">B841_08310</name>
</gene>
<dbReference type="Proteomes" id="UP000015388">
    <property type="component" value="Chromosome"/>
</dbReference>
<protein>
    <submittedName>
        <fullName evidence="9">PH adaptation potassium efflux system protein</fullName>
    </submittedName>
</protein>
<keyword evidence="5 8" id="KW-0812">Transmembrane</keyword>
<feature type="transmembrane region" description="Helical" evidence="8">
    <location>
        <begin position="35"/>
        <end position="55"/>
    </location>
</feature>
<evidence type="ECO:0000313" key="9">
    <source>
        <dbReference type="EMBL" id="AGS35135.1"/>
    </source>
</evidence>
<dbReference type="HOGENOM" id="CLU_125825_1_2_11"/>
<evidence type="ECO:0000256" key="4">
    <source>
        <dbReference type="ARBA" id="ARBA00022475"/>
    </source>
</evidence>
<keyword evidence="10" id="KW-1185">Reference proteome</keyword>
<keyword evidence="4" id="KW-1003">Cell membrane</keyword>
<dbReference type="OrthoDB" id="3402829at2"/>
<dbReference type="PANTHER" id="PTHR34702:SF1">
    <property type="entry name" value="NA(+)_H(+) ANTIPORTER SUBUNIT F"/>
    <property type="match status" value="1"/>
</dbReference>
<evidence type="ECO:0000256" key="5">
    <source>
        <dbReference type="ARBA" id="ARBA00022692"/>
    </source>
</evidence>
<evidence type="ECO:0000256" key="1">
    <source>
        <dbReference type="ARBA" id="ARBA00004651"/>
    </source>
</evidence>
<feature type="transmembrane region" description="Helical" evidence="8">
    <location>
        <begin position="61"/>
        <end position="81"/>
    </location>
</feature>
<sequence length="85" mass="8914">MTVINIAIVIIGLTALPGAYRMLMGPTRADRVSAADFLLFILVALLALVGVSKASGFTFDLVFVAALVGFLSAVSLSRALMRGTR</sequence>
<evidence type="ECO:0000256" key="6">
    <source>
        <dbReference type="ARBA" id="ARBA00022989"/>
    </source>
</evidence>
<evidence type="ECO:0000256" key="8">
    <source>
        <dbReference type="SAM" id="Phobius"/>
    </source>
</evidence>
<dbReference type="AlphaFoldDB" id="S5T3C3"/>
<dbReference type="GO" id="GO:0015385">
    <property type="term" value="F:sodium:proton antiporter activity"/>
    <property type="evidence" value="ECO:0007669"/>
    <property type="project" value="TreeGrafter"/>
</dbReference>
<dbReference type="Pfam" id="PF04066">
    <property type="entry name" value="MrpF_PhaF"/>
    <property type="match status" value="1"/>
</dbReference>
<dbReference type="PATRIC" id="fig|1224163.3.peg.1669"/>
<dbReference type="eggNOG" id="COG2212">
    <property type="taxonomic scope" value="Bacteria"/>
</dbReference>
<keyword evidence="7 8" id="KW-0472">Membrane</keyword>
<dbReference type="EMBL" id="CP003924">
    <property type="protein sequence ID" value="AGS35135.1"/>
    <property type="molecule type" value="Genomic_DNA"/>
</dbReference>
<evidence type="ECO:0000313" key="10">
    <source>
        <dbReference type="Proteomes" id="UP000015388"/>
    </source>
</evidence>
<dbReference type="PANTHER" id="PTHR34702">
    <property type="entry name" value="NA(+)/H(+) ANTIPORTER SUBUNIT F1"/>
    <property type="match status" value="1"/>
</dbReference>
<comment type="subcellular location">
    <subcellularLocation>
        <location evidence="1">Cell membrane</location>
        <topology evidence="1">Multi-pass membrane protein</topology>
    </subcellularLocation>
</comment>
<evidence type="ECO:0000256" key="2">
    <source>
        <dbReference type="ARBA" id="ARBA00009212"/>
    </source>
</evidence>
<proteinExistence type="inferred from homology"/>
<evidence type="ECO:0000256" key="3">
    <source>
        <dbReference type="ARBA" id="ARBA00022448"/>
    </source>
</evidence>
<keyword evidence="3" id="KW-0813">Transport</keyword>
<dbReference type="GO" id="GO:0005886">
    <property type="term" value="C:plasma membrane"/>
    <property type="evidence" value="ECO:0007669"/>
    <property type="project" value="UniProtKB-SubCell"/>
</dbReference>
<evidence type="ECO:0000256" key="7">
    <source>
        <dbReference type="ARBA" id="ARBA00023136"/>
    </source>
</evidence>
<accession>S5T3C3</accession>
<name>S5T3C3_9CORY</name>
<reference evidence="9 10" key="1">
    <citation type="submission" date="2012-11" db="EMBL/GenBank/DDBJ databases">
        <title>The complete genome sequence of Corynebacterium maris Coryn-1 (=DSM 45190).</title>
        <authorList>
            <person name="Schaffert L."/>
            <person name="Albersmeier A."/>
            <person name="Kalinowski J."/>
            <person name="Ruckert C."/>
        </authorList>
    </citation>
    <scope>NUCLEOTIDE SEQUENCE [LARGE SCALE GENOMIC DNA]</scope>
    <source>
        <strain evidence="10">Coryn-1</strain>
    </source>
</reference>
<dbReference type="STRING" id="1224163.B841_08310"/>
<dbReference type="RefSeq" id="WP_020935068.1">
    <property type="nucleotide sequence ID" value="NC_021915.1"/>
</dbReference>
<organism evidence="9 10">
    <name type="scientific">Corynebacterium maris DSM 45190</name>
    <dbReference type="NCBI Taxonomy" id="1224163"/>
    <lineage>
        <taxon>Bacteria</taxon>
        <taxon>Bacillati</taxon>
        <taxon>Actinomycetota</taxon>
        <taxon>Actinomycetes</taxon>
        <taxon>Mycobacteriales</taxon>
        <taxon>Corynebacteriaceae</taxon>
        <taxon>Corynebacterium</taxon>
    </lineage>
</organism>
<dbReference type="KEGG" id="cmd:B841_08310"/>
<feature type="transmembrane region" description="Helical" evidence="8">
    <location>
        <begin position="6"/>
        <end position="23"/>
    </location>
</feature>
<dbReference type="InterPro" id="IPR007208">
    <property type="entry name" value="MrpF/PhaF-like"/>
</dbReference>
<comment type="similarity">
    <text evidence="2">Belongs to the CPA3 antiporters (TC 2.A.63) subunit F family.</text>
</comment>
<keyword evidence="6 8" id="KW-1133">Transmembrane helix</keyword>